<dbReference type="Proteomes" id="UP001144612">
    <property type="component" value="Unassembled WGS sequence"/>
</dbReference>
<reference evidence="2" key="1">
    <citation type="submission" date="2022-12" db="EMBL/GenBank/DDBJ databases">
        <title>Clostridium sp. nov., isolated from industrial wastewater.</title>
        <authorList>
            <person name="Jiayan W."/>
        </authorList>
    </citation>
    <scope>NUCLEOTIDE SEQUENCE</scope>
    <source>
        <strain evidence="2">ZC22-4</strain>
    </source>
</reference>
<feature type="transmembrane region" description="Helical" evidence="1">
    <location>
        <begin position="60"/>
        <end position="78"/>
    </location>
</feature>
<dbReference type="RefSeq" id="WP_268060315.1">
    <property type="nucleotide sequence ID" value="NZ_JAPQFJ010000003.1"/>
</dbReference>
<dbReference type="InterPro" id="IPR032111">
    <property type="entry name" value="Clostridium_phage_holin"/>
</dbReference>
<dbReference type="EMBL" id="JAPQFJ010000003">
    <property type="protein sequence ID" value="MCY6957913.1"/>
    <property type="molecule type" value="Genomic_DNA"/>
</dbReference>
<evidence type="ECO:0000313" key="3">
    <source>
        <dbReference type="Proteomes" id="UP001144612"/>
    </source>
</evidence>
<feature type="transmembrane region" description="Helical" evidence="1">
    <location>
        <begin position="36"/>
        <end position="54"/>
    </location>
</feature>
<protein>
    <submittedName>
        <fullName evidence="2">Phage holin family protein</fullName>
    </submittedName>
</protein>
<keyword evidence="3" id="KW-1185">Reference proteome</keyword>
<sequence>MDINIMDFIVQECLWLIPVLMVIGYVLKQIPNFPDWCIPIGLYIIGLGLGYAFIGKSSIGLLQGLLCATAAIGFHQGIKQNIKKYI</sequence>
<organism evidence="2 3">
    <name type="scientific">Clostridium brassicae</name>
    <dbReference type="NCBI Taxonomy" id="2999072"/>
    <lineage>
        <taxon>Bacteria</taxon>
        <taxon>Bacillati</taxon>
        <taxon>Bacillota</taxon>
        <taxon>Clostridia</taxon>
        <taxon>Eubacteriales</taxon>
        <taxon>Clostridiaceae</taxon>
        <taxon>Clostridium</taxon>
    </lineage>
</organism>
<gene>
    <name evidence="2" type="ORF">OW729_04755</name>
</gene>
<name>A0ABT4D6J7_9CLOT</name>
<feature type="transmembrane region" description="Helical" evidence="1">
    <location>
        <begin position="6"/>
        <end position="27"/>
    </location>
</feature>
<evidence type="ECO:0000313" key="2">
    <source>
        <dbReference type="EMBL" id="MCY6957913.1"/>
    </source>
</evidence>
<proteinExistence type="predicted"/>
<comment type="caution">
    <text evidence="2">The sequence shown here is derived from an EMBL/GenBank/DDBJ whole genome shotgun (WGS) entry which is preliminary data.</text>
</comment>
<dbReference type="Pfam" id="PF16079">
    <property type="entry name" value="Phage_holin_5_2"/>
    <property type="match status" value="1"/>
</dbReference>
<keyword evidence="1" id="KW-1133">Transmembrane helix</keyword>
<keyword evidence="1" id="KW-0472">Membrane</keyword>
<evidence type="ECO:0000256" key="1">
    <source>
        <dbReference type="SAM" id="Phobius"/>
    </source>
</evidence>
<keyword evidence="1" id="KW-0812">Transmembrane</keyword>
<accession>A0ABT4D6J7</accession>